<gene>
    <name evidence="7" type="ORF">CVM52_08745</name>
</gene>
<dbReference type="GO" id="GO:0005948">
    <property type="term" value="C:acetolactate synthase complex"/>
    <property type="evidence" value="ECO:0007669"/>
    <property type="project" value="TreeGrafter"/>
</dbReference>
<dbReference type="InterPro" id="IPR012001">
    <property type="entry name" value="Thiamin_PyroP_enz_TPP-bd_dom"/>
</dbReference>
<evidence type="ECO:0000259" key="5">
    <source>
        <dbReference type="Pfam" id="PF02775"/>
    </source>
</evidence>
<dbReference type="CDD" id="cd07035">
    <property type="entry name" value="TPP_PYR_POX_like"/>
    <property type="match status" value="1"/>
</dbReference>
<organism evidence="7 8">
    <name type="scientific">Pseudooceanicola lipolyticus</name>
    <dbReference type="NCBI Taxonomy" id="2029104"/>
    <lineage>
        <taxon>Bacteria</taxon>
        <taxon>Pseudomonadati</taxon>
        <taxon>Pseudomonadota</taxon>
        <taxon>Alphaproteobacteria</taxon>
        <taxon>Rhodobacterales</taxon>
        <taxon>Paracoccaceae</taxon>
        <taxon>Pseudooceanicola</taxon>
    </lineage>
</organism>
<dbReference type="GO" id="GO:0050660">
    <property type="term" value="F:flavin adenine dinucleotide binding"/>
    <property type="evidence" value="ECO:0007669"/>
    <property type="project" value="TreeGrafter"/>
</dbReference>
<dbReference type="GO" id="GO:0009099">
    <property type="term" value="P:L-valine biosynthetic process"/>
    <property type="evidence" value="ECO:0007669"/>
    <property type="project" value="TreeGrafter"/>
</dbReference>
<dbReference type="PANTHER" id="PTHR18968">
    <property type="entry name" value="THIAMINE PYROPHOSPHATE ENZYMES"/>
    <property type="match status" value="1"/>
</dbReference>
<accession>A0A2M8J2U8</accession>
<name>A0A2M8J2U8_9RHOB</name>
<reference evidence="7 8" key="1">
    <citation type="journal article" date="2018" name="Int. J. Syst. Evol. Microbiol.">
        <title>Pseudooceanicola lipolyticus sp. nov., a marine alphaproteobacterium, reclassification of Oceanicola flagellatus as Pseudooceanicola flagellatus comb. nov. and emended description of the genus Pseudooceanicola.</title>
        <authorList>
            <person name="Huang M.-M."/>
            <person name="Guo L.-L."/>
            <person name="Wu Y.-H."/>
            <person name="Lai Q.-L."/>
            <person name="Shao Z.-Z."/>
            <person name="Wang C.-S."/>
            <person name="Wu M."/>
            <person name="Xu X.-W."/>
        </authorList>
    </citation>
    <scope>NUCLEOTIDE SEQUENCE [LARGE SCALE GENOMIC DNA]</scope>
    <source>
        <strain evidence="7 8">157</strain>
    </source>
</reference>
<dbReference type="InterPro" id="IPR029035">
    <property type="entry name" value="DHS-like_NAD/FAD-binding_dom"/>
</dbReference>
<dbReference type="GO" id="GO:0000287">
    <property type="term" value="F:magnesium ion binding"/>
    <property type="evidence" value="ECO:0007669"/>
    <property type="project" value="InterPro"/>
</dbReference>
<dbReference type="AlphaFoldDB" id="A0A2M8J2U8"/>
<dbReference type="GO" id="GO:0030976">
    <property type="term" value="F:thiamine pyrophosphate binding"/>
    <property type="evidence" value="ECO:0007669"/>
    <property type="project" value="InterPro"/>
</dbReference>
<dbReference type="InterPro" id="IPR012000">
    <property type="entry name" value="Thiamin_PyroP_enz_cen_dom"/>
</dbReference>
<evidence type="ECO:0000313" key="7">
    <source>
        <dbReference type="EMBL" id="PJE37110.1"/>
    </source>
</evidence>
<feature type="domain" description="Thiamine pyrophosphate enzyme N-terminal TPP-binding" evidence="6">
    <location>
        <begin position="55"/>
        <end position="150"/>
    </location>
</feature>
<dbReference type="Pfam" id="PF02776">
    <property type="entry name" value="TPP_enzyme_N"/>
    <property type="match status" value="1"/>
</dbReference>
<dbReference type="GO" id="GO:0009097">
    <property type="term" value="P:isoleucine biosynthetic process"/>
    <property type="evidence" value="ECO:0007669"/>
    <property type="project" value="TreeGrafter"/>
</dbReference>
<evidence type="ECO:0000259" key="6">
    <source>
        <dbReference type="Pfam" id="PF02776"/>
    </source>
</evidence>
<dbReference type="Gene3D" id="3.40.50.970">
    <property type="match status" value="2"/>
</dbReference>
<keyword evidence="2 3" id="KW-0786">Thiamine pyrophosphate</keyword>
<dbReference type="PANTHER" id="PTHR18968:SF13">
    <property type="entry name" value="ACETOLACTATE SYNTHASE CATALYTIC SUBUNIT, MITOCHONDRIAL"/>
    <property type="match status" value="1"/>
</dbReference>
<dbReference type="Pfam" id="PF00205">
    <property type="entry name" value="TPP_enzyme_M"/>
    <property type="match status" value="1"/>
</dbReference>
<sequence>MTSSSSRDDDQQDARPEIAGIAANRRGSVFGFSIEPARFEVERPVRVTPPKALFGSDLIAETLRELDIPFVAMTSGPVLGELNDSLVNYLGNTRPQLLSCLDDEIALAMAHGYAKVTGRPMAVALSQGAPLAPGSTLCAAKRDAVPLVVLETADAPHEPASPILLADFAPSCPGEARYAILQANRMAQAQPQGPVRVTLSRAVQSASVAPLDTRRNPQRYRARVSNGAGRADVAELAAMLLEAERPLILAGLVSRSPAGWDERVRLAELLGAQVHAAAGNPAAFPTDHPLFLPEISPSDLSQSDVLLSLDWPDLAGFTRGSYRERNPHATIIEVSPDVARKLARGGECDTPTPSDMLIEADVDQVIGALVEEMGDISSPHQTVKHAAVAPEPPGDRTDGPLSRADVTRALSRVAASRALCIASVPRGWPIGGFAVQGPLDYLGAGNSAPAQAIGSALALVGSDRMTAAVVGAAGFIAGAAALWTAAHYRIPLMLLVISEPAGDGSSDGQAPIAQARGRTAENAWIGHRISQPEVDICALAESLGALGLDAGSDYTQLGAALAKAVHHVEKGGVAVVDVRLS</sequence>
<dbReference type="InterPro" id="IPR045229">
    <property type="entry name" value="TPP_enz"/>
</dbReference>
<dbReference type="RefSeq" id="WP_100162130.1">
    <property type="nucleotide sequence ID" value="NZ_PGTB01000022.1"/>
</dbReference>
<evidence type="ECO:0000256" key="1">
    <source>
        <dbReference type="ARBA" id="ARBA00007812"/>
    </source>
</evidence>
<dbReference type="GO" id="GO:0003984">
    <property type="term" value="F:acetolactate synthase activity"/>
    <property type="evidence" value="ECO:0007669"/>
    <property type="project" value="TreeGrafter"/>
</dbReference>
<evidence type="ECO:0000259" key="4">
    <source>
        <dbReference type="Pfam" id="PF00205"/>
    </source>
</evidence>
<evidence type="ECO:0000256" key="2">
    <source>
        <dbReference type="ARBA" id="ARBA00023052"/>
    </source>
</evidence>
<dbReference type="SUPFAM" id="SSF52518">
    <property type="entry name" value="Thiamin diphosphate-binding fold (THDP-binding)"/>
    <property type="match status" value="2"/>
</dbReference>
<dbReference type="SUPFAM" id="SSF52467">
    <property type="entry name" value="DHS-like NAD/FAD-binding domain"/>
    <property type="match status" value="1"/>
</dbReference>
<comment type="similarity">
    <text evidence="1 3">Belongs to the TPP enzyme family.</text>
</comment>
<comment type="caution">
    <text evidence="7">The sequence shown here is derived from an EMBL/GenBank/DDBJ whole genome shotgun (WGS) entry which is preliminary data.</text>
</comment>
<dbReference type="Gene3D" id="3.40.50.1220">
    <property type="entry name" value="TPP-binding domain"/>
    <property type="match status" value="1"/>
</dbReference>
<dbReference type="Pfam" id="PF02775">
    <property type="entry name" value="TPP_enzyme_C"/>
    <property type="match status" value="1"/>
</dbReference>
<dbReference type="EMBL" id="PGTB01000022">
    <property type="protein sequence ID" value="PJE37110.1"/>
    <property type="molecule type" value="Genomic_DNA"/>
</dbReference>
<dbReference type="Proteomes" id="UP000231553">
    <property type="component" value="Unassembled WGS sequence"/>
</dbReference>
<feature type="domain" description="Thiamine pyrophosphate enzyme central" evidence="4">
    <location>
        <begin position="233"/>
        <end position="338"/>
    </location>
</feature>
<evidence type="ECO:0000313" key="8">
    <source>
        <dbReference type="Proteomes" id="UP000231553"/>
    </source>
</evidence>
<dbReference type="InterPro" id="IPR029061">
    <property type="entry name" value="THDP-binding"/>
</dbReference>
<evidence type="ECO:0008006" key="9">
    <source>
        <dbReference type="Google" id="ProtNLM"/>
    </source>
</evidence>
<evidence type="ECO:0000256" key="3">
    <source>
        <dbReference type="RuleBase" id="RU362132"/>
    </source>
</evidence>
<dbReference type="InterPro" id="IPR011766">
    <property type="entry name" value="TPP_enzyme_TPP-bd"/>
</dbReference>
<protein>
    <recommendedName>
        <fullName evidence="9">Thiamine pyrophosphate-binding protein</fullName>
    </recommendedName>
</protein>
<keyword evidence="8" id="KW-1185">Reference proteome</keyword>
<proteinExistence type="inferred from homology"/>
<dbReference type="OrthoDB" id="7534569at2"/>
<feature type="domain" description="Thiamine pyrophosphate enzyme TPP-binding" evidence="5">
    <location>
        <begin position="447"/>
        <end position="578"/>
    </location>
</feature>